<protein>
    <recommendedName>
        <fullName evidence="29">Integrase catalytic domain-containing protein</fullName>
    </recommendedName>
</protein>
<dbReference type="PANTHER" id="PTHR42648:SF11">
    <property type="entry name" value="TRANSPOSON TY4-P GAG-POL POLYPROTEIN"/>
    <property type="match status" value="1"/>
</dbReference>
<comment type="function">
    <text evidence="1">The aspartyl protease (PR) mediates the proteolytic cleavages of the Gag and Gag-Pol polyproteins after assembly of the VLP.</text>
</comment>
<keyword evidence="3" id="KW-1188">Viral release from host cell</keyword>
<evidence type="ECO:0000256" key="19">
    <source>
        <dbReference type="ARBA" id="ARBA00023172"/>
    </source>
</evidence>
<evidence type="ECO:0000313" key="28">
    <source>
        <dbReference type="Proteomes" id="UP000836402"/>
    </source>
</evidence>
<feature type="region of interest" description="Disordered" evidence="23">
    <location>
        <begin position="153"/>
        <end position="192"/>
    </location>
</feature>
<feature type="domain" description="Integrase catalytic" evidence="26">
    <location>
        <begin position="480"/>
        <end position="649"/>
    </location>
</feature>
<evidence type="ECO:0000256" key="10">
    <source>
        <dbReference type="ARBA" id="ARBA00022759"/>
    </source>
</evidence>
<keyword evidence="7" id="KW-0540">Nuclease</keyword>
<evidence type="ECO:0000256" key="8">
    <source>
        <dbReference type="ARBA" id="ARBA00022723"/>
    </source>
</evidence>
<dbReference type="SMART" id="SM00343">
    <property type="entry name" value="ZnF_C2HC"/>
    <property type="match status" value="2"/>
</dbReference>
<evidence type="ECO:0000256" key="9">
    <source>
        <dbReference type="ARBA" id="ARBA00022741"/>
    </source>
</evidence>
<dbReference type="PANTHER" id="PTHR42648">
    <property type="entry name" value="TRANSPOSASE, PUTATIVE-RELATED"/>
    <property type="match status" value="1"/>
</dbReference>
<evidence type="ECO:0000256" key="21">
    <source>
        <dbReference type="ARBA" id="ARBA00049244"/>
    </source>
</evidence>
<evidence type="ECO:0000256" key="3">
    <source>
        <dbReference type="ARBA" id="ARBA00022612"/>
    </source>
</evidence>
<dbReference type="Gene3D" id="3.30.420.10">
    <property type="entry name" value="Ribonuclease H-like superfamily/Ribonuclease H"/>
    <property type="match status" value="1"/>
</dbReference>
<comment type="catalytic activity">
    <reaction evidence="20">
        <text>DNA(n) + a 2'-deoxyribonucleoside 5'-triphosphate = DNA(n+1) + diphosphate</text>
        <dbReference type="Rhea" id="RHEA:22508"/>
        <dbReference type="Rhea" id="RHEA-COMP:17339"/>
        <dbReference type="Rhea" id="RHEA-COMP:17340"/>
        <dbReference type="ChEBI" id="CHEBI:33019"/>
        <dbReference type="ChEBI" id="CHEBI:61560"/>
        <dbReference type="ChEBI" id="CHEBI:173112"/>
        <dbReference type="EC" id="2.7.7.49"/>
    </reaction>
</comment>
<keyword evidence="28" id="KW-1185">Reference proteome</keyword>
<organism evidence="27 28">
    <name type="scientific">Tilletia caries</name>
    <name type="common">wheat bunt fungus</name>
    <dbReference type="NCBI Taxonomy" id="13290"/>
    <lineage>
        <taxon>Eukaryota</taxon>
        <taxon>Fungi</taxon>
        <taxon>Dikarya</taxon>
        <taxon>Basidiomycota</taxon>
        <taxon>Ustilaginomycotina</taxon>
        <taxon>Exobasidiomycetes</taxon>
        <taxon>Tilletiales</taxon>
        <taxon>Tilletiaceae</taxon>
        <taxon>Tilletia</taxon>
    </lineage>
</organism>
<keyword evidence="19" id="KW-0233">DNA recombination</keyword>
<keyword evidence="17" id="KW-0239">DNA-directed DNA polymerase</keyword>
<keyword evidence="24" id="KW-1133">Transmembrane helix</keyword>
<evidence type="ECO:0000313" key="27">
    <source>
        <dbReference type="EMBL" id="CAD6944645.1"/>
    </source>
</evidence>
<dbReference type="InterPro" id="IPR025724">
    <property type="entry name" value="GAG-pre-integrase_dom"/>
</dbReference>
<evidence type="ECO:0000256" key="2">
    <source>
        <dbReference type="ARBA" id="ARBA00022578"/>
    </source>
</evidence>
<dbReference type="InterPro" id="IPR012337">
    <property type="entry name" value="RNaseH-like_sf"/>
</dbReference>
<feature type="compositionally biased region" description="Basic and acidic residues" evidence="23">
    <location>
        <begin position="650"/>
        <end position="661"/>
    </location>
</feature>
<evidence type="ECO:0000256" key="15">
    <source>
        <dbReference type="ARBA" id="ARBA00022908"/>
    </source>
</evidence>
<keyword evidence="13" id="KW-0460">Magnesium</keyword>
<dbReference type="PROSITE" id="PS50158">
    <property type="entry name" value="ZF_CCHC"/>
    <property type="match status" value="2"/>
</dbReference>
<keyword evidence="2" id="KW-0815">Transposition</keyword>
<dbReference type="InterPro" id="IPR001878">
    <property type="entry name" value="Znf_CCHC"/>
</dbReference>
<dbReference type="Gene3D" id="4.10.60.10">
    <property type="entry name" value="Zinc finger, CCHC-type"/>
    <property type="match status" value="1"/>
</dbReference>
<evidence type="ECO:0000256" key="23">
    <source>
        <dbReference type="SAM" id="MobiDB-lite"/>
    </source>
</evidence>
<evidence type="ECO:0000256" key="13">
    <source>
        <dbReference type="ARBA" id="ARBA00022842"/>
    </source>
</evidence>
<gene>
    <name evidence="27" type="ORF">JKIAZH3_G551</name>
</gene>
<dbReference type="Pfam" id="PF22936">
    <property type="entry name" value="Pol_BBD"/>
    <property type="match status" value="1"/>
</dbReference>
<feature type="domain" description="CCHC-type" evidence="25">
    <location>
        <begin position="200"/>
        <end position="214"/>
    </location>
</feature>
<evidence type="ECO:0000256" key="6">
    <source>
        <dbReference type="ARBA" id="ARBA00022695"/>
    </source>
</evidence>
<keyword evidence="16" id="KW-0695">RNA-directed DNA polymerase</keyword>
<reference evidence="27" key="1">
    <citation type="submission" date="2020-10" db="EMBL/GenBank/DDBJ databases">
        <authorList>
            <person name="Sedaghatjoo S."/>
        </authorList>
    </citation>
    <scope>NUCLEOTIDE SEQUENCE</scope>
    <source>
        <strain evidence="27">AZH3</strain>
    </source>
</reference>
<evidence type="ECO:0000256" key="20">
    <source>
        <dbReference type="ARBA" id="ARBA00048173"/>
    </source>
</evidence>
<proteinExistence type="predicted"/>
<dbReference type="InterPro" id="IPR039537">
    <property type="entry name" value="Retrotran_Ty1/copia-like"/>
</dbReference>
<evidence type="ECO:0000256" key="17">
    <source>
        <dbReference type="ARBA" id="ARBA00022932"/>
    </source>
</evidence>
<evidence type="ECO:0008006" key="29">
    <source>
        <dbReference type="Google" id="ProtNLM"/>
    </source>
</evidence>
<comment type="catalytic activity">
    <reaction evidence="21">
        <text>DNA(n) + a 2'-deoxyribonucleoside 5'-triphosphate = DNA(n+1) + diphosphate</text>
        <dbReference type="Rhea" id="RHEA:22508"/>
        <dbReference type="Rhea" id="RHEA-COMP:17339"/>
        <dbReference type="Rhea" id="RHEA-COMP:17340"/>
        <dbReference type="ChEBI" id="CHEBI:33019"/>
        <dbReference type="ChEBI" id="CHEBI:61560"/>
        <dbReference type="ChEBI" id="CHEBI:173112"/>
        <dbReference type="EC" id="2.7.7.7"/>
    </reaction>
</comment>
<evidence type="ECO:0000256" key="11">
    <source>
        <dbReference type="ARBA" id="ARBA00022801"/>
    </source>
</evidence>
<evidence type="ECO:0000259" key="25">
    <source>
        <dbReference type="PROSITE" id="PS50158"/>
    </source>
</evidence>
<keyword evidence="4" id="KW-0507">mRNA processing</keyword>
<evidence type="ECO:0000256" key="18">
    <source>
        <dbReference type="ARBA" id="ARBA00023113"/>
    </source>
</evidence>
<dbReference type="EMBL" id="CAJHJG010004794">
    <property type="protein sequence ID" value="CAD6944645.1"/>
    <property type="molecule type" value="Genomic_DNA"/>
</dbReference>
<evidence type="ECO:0000256" key="22">
    <source>
        <dbReference type="PROSITE-ProRule" id="PRU00047"/>
    </source>
</evidence>
<keyword evidence="6" id="KW-0548">Nucleotidyltransferase</keyword>
<keyword evidence="22" id="KW-0863">Zinc-finger</keyword>
<feature type="compositionally biased region" description="Gly residues" evidence="23">
    <location>
        <begin position="162"/>
        <end position="171"/>
    </location>
</feature>
<dbReference type="Pfam" id="PF13976">
    <property type="entry name" value="gag_pre-integrs"/>
    <property type="match status" value="1"/>
</dbReference>
<dbReference type="InterPro" id="IPR001584">
    <property type="entry name" value="Integrase_cat-core"/>
</dbReference>
<evidence type="ECO:0000256" key="12">
    <source>
        <dbReference type="ARBA" id="ARBA00022840"/>
    </source>
</evidence>
<feature type="transmembrane region" description="Helical" evidence="24">
    <location>
        <begin position="612"/>
        <end position="630"/>
    </location>
</feature>
<evidence type="ECO:0000256" key="4">
    <source>
        <dbReference type="ARBA" id="ARBA00022664"/>
    </source>
</evidence>
<keyword evidence="22" id="KW-0862">Zinc</keyword>
<keyword evidence="17" id="KW-0808">Transferase</keyword>
<keyword evidence="18" id="KW-0917">Virion maturation</keyword>
<keyword evidence="11" id="KW-0378">Hydrolase</keyword>
<evidence type="ECO:0000256" key="14">
    <source>
        <dbReference type="ARBA" id="ARBA00022884"/>
    </source>
</evidence>
<dbReference type="PROSITE" id="PS50994">
    <property type="entry name" value="INTEGRASE"/>
    <property type="match status" value="1"/>
</dbReference>
<name>A0ABN7J2Q4_9BASI</name>
<keyword evidence="24" id="KW-0812">Transmembrane</keyword>
<keyword evidence="15" id="KW-0229">DNA integration</keyword>
<evidence type="ECO:0000256" key="16">
    <source>
        <dbReference type="ARBA" id="ARBA00022918"/>
    </source>
</evidence>
<dbReference type="Pfam" id="PF00665">
    <property type="entry name" value="rve"/>
    <property type="match status" value="1"/>
</dbReference>
<feature type="compositionally biased region" description="Low complexity" evidence="23">
    <location>
        <begin position="172"/>
        <end position="192"/>
    </location>
</feature>
<dbReference type="InterPro" id="IPR054722">
    <property type="entry name" value="PolX-like_BBD"/>
</dbReference>
<accession>A0ABN7J2Q4</accession>
<keyword evidence="5" id="KW-0645">Protease</keyword>
<keyword evidence="8" id="KW-0479">Metal-binding</keyword>
<keyword evidence="12" id="KW-0067">ATP-binding</keyword>
<dbReference type="SUPFAM" id="SSF57756">
    <property type="entry name" value="Retrovirus zinc finger-like domains"/>
    <property type="match status" value="1"/>
</dbReference>
<evidence type="ECO:0000259" key="26">
    <source>
        <dbReference type="PROSITE" id="PS50994"/>
    </source>
</evidence>
<feature type="region of interest" description="Disordered" evidence="23">
    <location>
        <begin position="638"/>
        <end position="661"/>
    </location>
</feature>
<evidence type="ECO:0000256" key="7">
    <source>
        <dbReference type="ARBA" id="ARBA00022722"/>
    </source>
</evidence>
<keyword evidence="24" id="KW-0472">Membrane</keyword>
<sequence length="661" mass="72610">MSLIRRTVGGVYSGMIRGVDSAHGMWELMVKLNNLTTSDPRSTINRNLANLFLDEGQDMIEHLNKFMALVAEADAAGLSWGQNEREKCDRFFDTLPHGLKTVRTEWRQLDKPEQSFFALVRIYNEEDAGRKSSMQRGMDSMAMASLQKPFKIKGAASKGRGGKAGSSGGKGKSYPSSSSTQATSGSKKAKSSTGNKRVLCYGCGGRDHIRPECPVASHLGPGTVVCWECHQPGHVKTECPKQGKSFSSDRAAAAYDADEMLAAAVLALESDVLAASPSSTLVPFMVDSGASRHIVDRIDLLVNARETDKPMSFKTVGSKQTSNLVGDVTGLLASGRRMTFQDVVLLPGAGVNLLSEELLRERGWIKVVEQDDTSYLQHKDNASWRMPLTKRGRARWVMLQVEPLATSATPSALLAPAHAIKSSPLLDAHVRYGHLGFSTIRKLVKSGHLPPIPDLDDKPWCDSCEATKATRRPFNDSPLHASSPLEIILTDVGGPLVTCFGGFKYYATFIDEFTDWTRVELLRSKAEVLQRLIEFVKVAERTFGTKVQVIRTDGGGEYVNKHMSAWTASQGILHHITTPHTPELNGVAERKNRTLKEMTASMLHSSGLAVQWWGHAILFAAVLLMKLTILDDGRSVWDRQPPQVRPHRPQGLEETHGQLAY</sequence>
<dbReference type="SUPFAM" id="SSF53098">
    <property type="entry name" value="Ribonuclease H-like"/>
    <property type="match status" value="1"/>
</dbReference>
<keyword evidence="10" id="KW-0255">Endonuclease</keyword>
<dbReference type="InterPro" id="IPR036397">
    <property type="entry name" value="RNaseH_sf"/>
</dbReference>
<comment type="caution">
    <text evidence="27">The sequence shown here is derived from an EMBL/GenBank/DDBJ whole genome shotgun (WGS) entry which is preliminary data.</text>
</comment>
<dbReference type="InterPro" id="IPR036875">
    <property type="entry name" value="Znf_CCHC_sf"/>
</dbReference>
<evidence type="ECO:0000256" key="24">
    <source>
        <dbReference type="SAM" id="Phobius"/>
    </source>
</evidence>
<evidence type="ECO:0000256" key="1">
    <source>
        <dbReference type="ARBA" id="ARBA00002180"/>
    </source>
</evidence>
<keyword evidence="9" id="KW-0547">Nucleotide-binding</keyword>
<feature type="domain" description="CCHC-type" evidence="25">
    <location>
        <begin position="226"/>
        <end position="241"/>
    </location>
</feature>
<evidence type="ECO:0000256" key="5">
    <source>
        <dbReference type="ARBA" id="ARBA00022670"/>
    </source>
</evidence>
<keyword evidence="14" id="KW-0694">RNA-binding</keyword>
<dbReference type="Proteomes" id="UP000836402">
    <property type="component" value="Unassembled WGS sequence"/>
</dbReference>